<feature type="compositionally biased region" description="Low complexity" evidence="1">
    <location>
        <begin position="290"/>
        <end position="301"/>
    </location>
</feature>
<feature type="region of interest" description="Disordered" evidence="1">
    <location>
        <begin position="44"/>
        <end position="134"/>
    </location>
</feature>
<evidence type="ECO:0000256" key="1">
    <source>
        <dbReference type="SAM" id="MobiDB-lite"/>
    </source>
</evidence>
<protein>
    <submittedName>
        <fullName evidence="2">Uncharacterized protein</fullName>
    </submittedName>
</protein>
<feature type="compositionally biased region" description="Pro residues" evidence="1">
    <location>
        <begin position="112"/>
        <end position="131"/>
    </location>
</feature>
<comment type="caution">
    <text evidence="2">The sequence shown here is derived from an EMBL/GenBank/DDBJ whole genome shotgun (WGS) entry which is preliminary data.</text>
</comment>
<accession>A0ABR3VAV6</accession>
<proteinExistence type="predicted"/>
<evidence type="ECO:0000313" key="3">
    <source>
        <dbReference type="Proteomes" id="UP001586593"/>
    </source>
</evidence>
<evidence type="ECO:0000313" key="2">
    <source>
        <dbReference type="EMBL" id="KAL1838964.1"/>
    </source>
</evidence>
<sequence length="301" mass="33274">MRSDIMVQFIRESWDYDRARDDVHRQTFLLRWILDQIPLMEAEMRDTGSSSSPALDASDLDGYYEIDPDWQPSAADSRSNNHHYNDDDNDDGNNNYNYDNNNSSNNNNILPRLPPLNLPATEPPRTLPSFPPATDSFPPLAEILRTGLVTQSTHSNSYISVPPDQSVDAARTYRSAAPSVESLASTPSRKRAAGSPANDTAGDPAPSGETALQQQPKRPKVDQQQQEQRQQQQSTGSSHSLAQQQEQQHHHQPQQQQPTNNDATTYDRLQPADHSPGPVASQAPRFGALPSPSGSPSPLHL</sequence>
<gene>
    <name evidence="2" type="ORF">VTK73DRAFT_4189</name>
</gene>
<dbReference type="EMBL" id="JAZHXJ010002401">
    <property type="protein sequence ID" value="KAL1838964.1"/>
    <property type="molecule type" value="Genomic_DNA"/>
</dbReference>
<feature type="compositionally biased region" description="Low complexity" evidence="1">
    <location>
        <begin position="223"/>
        <end position="233"/>
    </location>
</feature>
<reference evidence="2 3" key="1">
    <citation type="journal article" date="2024" name="Commun. Biol.">
        <title>Comparative genomic analysis of thermophilic fungi reveals convergent evolutionary adaptations and gene losses.</title>
        <authorList>
            <person name="Steindorff A.S."/>
            <person name="Aguilar-Pontes M.V."/>
            <person name="Robinson A.J."/>
            <person name="Andreopoulos B."/>
            <person name="LaButti K."/>
            <person name="Kuo A."/>
            <person name="Mondo S."/>
            <person name="Riley R."/>
            <person name="Otillar R."/>
            <person name="Haridas S."/>
            <person name="Lipzen A."/>
            <person name="Grimwood J."/>
            <person name="Schmutz J."/>
            <person name="Clum A."/>
            <person name="Reid I.D."/>
            <person name="Moisan M.C."/>
            <person name="Butler G."/>
            <person name="Nguyen T.T.M."/>
            <person name="Dewar K."/>
            <person name="Conant G."/>
            <person name="Drula E."/>
            <person name="Henrissat B."/>
            <person name="Hansel C."/>
            <person name="Singer S."/>
            <person name="Hutchinson M.I."/>
            <person name="de Vries R.P."/>
            <person name="Natvig D.O."/>
            <person name="Powell A.J."/>
            <person name="Tsang A."/>
            <person name="Grigoriev I.V."/>
        </authorList>
    </citation>
    <scope>NUCLEOTIDE SEQUENCE [LARGE SCALE GENOMIC DNA]</scope>
    <source>
        <strain evidence="2 3">ATCC 24622</strain>
    </source>
</reference>
<name>A0ABR3VAV6_9PEZI</name>
<keyword evidence="3" id="KW-1185">Reference proteome</keyword>
<feature type="compositionally biased region" description="Low complexity" evidence="1">
    <location>
        <begin position="92"/>
        <end position="108"/>
    </location>
</feature>
<organism evidence="2 3">
    <name type="scientific">Phialemonium thermophilum</name>
    <dbReference type="NCBI Taxonomy" id="223376"/>
    <lineage>
        <taxon>Eukaryota</taxon>
        <taxon>Fungi</taxon>
        <taxon>Dikarya</taxon>
        <taxon>Ascomycota</taxon>
        <taxon>Pezizomycotina</taxon>
        <taxon>Sordariomycetes</taxon>
        <taxon>Sordariomycetidae</taxon>
        <taxon>Cephalothecales</taxon>
        <taxon>Cephalothecaceae</taxon>
        <taxon>Phialemonium</taxon>
    </lineage>
</organism>
<feature type="compositionally biased region" description="Acidic residues" evidence="1">
    <location>
        <begin position="58"/>
        <end position="68"/>
    </location>
</feature>
<feature type="region of interest" description="Disordered" evidence="1">
    <location>
        <begin position="169"/>
        <end position="301"/>
    </location>
</feature>
<dbReference type="Proteomes" id="UP001586593">
    <property type="component" value="Unassembled WGS sequence"/>
</dbReference>